<sequence length="130" mass="15535">MKREKNGNRTRIVGLRFTSREYAKIEQQWKTSTCPKLSQYIRHCLFEKPVVTTYRNASLDGLMEEIGQLRDELNHIGNNYNQAVKKLHSLWRIEGFKTWIDQNEKDKTVLFQKIDTIEDHIRKITALWLQ</sequence>
<dbReference type="EMBL" id="FRAT01000002">
    <property type="protein sequence ID" value="SHK43124.1"/>
    <property type="molecule type" value="Genomic_DNA"/>
</dbReference>
<name>A0A1M6SEB0_9FLAO</name>
<comment type="caution">
    <text evidence="2">The sequence shown here is derived from an EMBL/GenBank/DDBJ whole genome shotgun (WGS) entry which is preliminary data.</text>
</comment>
<dbReference type="Pfam" id="PF19514">
    <property type="entry name" value="MobC_2"/>
    <property type="match status" value="1"/>
</dbReference>
<dbReference type="Proteomes" id="UP000198940">
    <property type="component" value="Unassembled WGS sequence"/>
</dbReference>
<dbReference type="Proteomes" id="UP000184031">
    <property type="component" value="Unassembled WGS sequence"/>
</dbReference>
<evidence type="ECO:0000313" key="1">
    <source>
        <dbReference type="EMBL" id="SFB80327.1"/>
    </source>
</evidence>
<protein>
    <recommendedName>
        <fullName evidence="5">Mobilisation protein (MobC)</fullName>
    </recommendedName>
</protein>
<organism evidence="2 3">
    <name type="scientific">Flagellimonas taeanensis</name>
    <dbReference type="NCBI Taxonomy" id="1005926"/>
    <lineage>
        <taxon>Bacteria</taxon>
        <taxon>Pseudomonadati</taxon>
        <taxon>Bacteroidota</taxon>
        <taxon>Flavobacteriia</taxon>
        <taxon>Flavobacteriales</taxon>
        <taxon>Flavobacteriaceae</taxon>
        <taxon>Flagellimonas</taxon>
    </lineage>
</organism>
<gene>
    <name evidence="1" type="ORF">SAMN04487891_102423</name>
    <name evidence="2" type="ORF">SAMN05216293_1103</name>
</gene>
<evidence type="ECO:0000313" key="3">
    <source>
        <dbReference type="Proteomes" id="UP000184031"/>
    </source>
</evidence>
<dbReference type="OrthoDB" id="950459at2"/>
<evidence type="ECO:0000313" key="2">
    <source>
        <dbReference type="EMBL" id="SHK43124.1"/>
    </source>
</evidence>
<proteinExistence type="predicted"/>
<evidence type="ECO:0008006" key="5">
    <source>
        <dbReference type="Google" id="ProtNLM"/>
    </source>
</evidence>
<evidence type="ECO:0000313" key="4">
    <source>
        <dbReference type="Proteomes" id="UP000198940"/>
    </source>
</evidence>
<dbReference type="AlphaFoldDB" id="A0A1M6SEB0"/>
<reference evidence="2 3" key="1">
    <citation type="submission" date="2016-11" db="EMBL/GenBank/DDBJ databases">
        <authorList>
            <person name="Varghese N."/>
            <person name="Submissions S."/>
        </authorList>
    </citation>
    <scope>NUCLEOTIDE SEQUENCE [LARGE SCALE GENOMIC DNA]</scope>
    <source>
        <strain evidence="2 3">CGMCC 1.12174</strain>
        <strain evidence="1 4">DSM 26351</strain>
    </source>
</reference>
<dbReference type="STRING" id="1055723.SAMN05216293_1103"/>
<accession>A0A1M6SEB0</accession>
<keyword evidence="4" id="KW-1185">Reference proteome</keyword>
<dbReference type="RefSeq" id="WP_072877725.1">
    <property type="nucleotide sequence ID" value="NZ_FOKU01000002.1"/>
</dbReference>
<dbReference type="InterPro" id="IPR045788">
    <property type="entry name" value="MobC_2"/>
</dbReference>
<dbReference type="EMBL" id="FOKU01000002">
    <property type="protein sequence ID" value="SFB80327.1"/>
    <property type="molecule type" value="Genomic_DNA"/>
</dbReference>